<dbReference type="InterPro" id="IPR045431">
    <property type="entry name" value="EAD2"/>
</dbReference>
<evidence type="ECO:0000313" key="6">
    <source>
        <dbReference type="Proteomes" id="UP000236754"/>
    </source>
</evidence>
<dbReference type="Pfam" id="PF20028">
    <property type="entry name" value="VMAP-C"/>
    <property type="match status" value="1"/>
</dbReference>
<feature type="region of interest" description="Disordered" evidence="1">
    <location>
        <begin position="423"/>
        <end position="465"/>
    </location>
</feature>
<reference evidence="5 6" key="1">
    <citation type="submission" date="2016-10" db="EMBL/GenBank/DDBJ databases">
        <authorList>
            <person name="de Groot N.N."/>
        </authorList>
    </citation>
    <scope>NUCLEOTIDE SEQUENCE [LARGE SCALE GENOMIC DNA]</scope>
    <source>
        <strain evidence="5 6">CGMCC 4.2023</strain>
    </source>
</reference>
<feature type="domain" description="vWA-MoxR associated protein middle region 0" evidence="2">
    <location>
        <begin position="103"/>
        <end position="205"/>
    </location>
</feature>
<evidence type="ECO:0000256" key="1">
    <source>
        <dbReference type="SAM" id="MobiDB-lite"/>
    </source>
</evidence>
<dbReference type="AlphaFoldDB" id="A0A1H5VPG9"/>
<organism evidence="5 6">
    <name type="scientific">Actinacidiphila yanglinensis</name>
    <dbReference type="NCBI Taxonomy" id="310779"/>
    <lineage>
        <taxon>Bacteria</taxon>
        <taxon>Bacillati</taxon>
        <taxon>Actinomycetota</taxon>
        <taxon>Actinomycetes</taxon>
        <taxon>Kitasatosporales</taxon>
        <taxon>Streptomycetaceae</taxon>
        <taxon>Actinacidiphila</taxon>
    </lineage>
</organism>
<dbReference type="InterPro" id="IPR045450">
    <property type="entry name" value="VMAP_C"/>
</dbReference>
<accession>A0A1H5VPG9</accession>
<feature type="compositionally biased region" description="Low complexity" evidence="1">
    <location>
        <begin position="432"/>
        <end position="442"/>
    </location>
</feature>
<dbReference type="Pfam" id="PF19956">
    <property type="entry name" value="EAD2"/>
    <property type="match status" value="1"/>
</dbReference>
<feature type="domain" description="vWA-MoxR associated protein C-terminal" evidence="4">
    <location>
        <begin position="232"/>
        <end position="524"/>
    </location>
</feature>
<keyword evidence="6" id="KW-1185">Reference proteome</keyword>
<dbReference type="EMBL" id="FNVU01000002">
    <property type="protein sequence ID" value="SEF89110.1"/>
    <property type="molecule type" value="Genomic_DNA"/>
</dbReference>
<evidence type="ECO:0000259" key="3">
    <source>
        <dbReference type="Pfam" id="PF19956"/>
    </source>
</evidence>
<proteinExistence type="predicted"/>
<dbReference type="InterPro" id="IPR045555">
    <property type="entry name" value="VMAP-M0"/>
</dbReference>
<gene>
    <name evidence="5" type="ORF">SAMN05216223_102382</name>
</gene>
<feature type="region of interest" description="Disordered" evidence="1">
    <location>
        <begin position="488"/>
        <end position="548"/>
    </location>
</feature>
<feature type="compositionally biased region" description="Basic and acidic residues" evidence="1">
    <location>
        <begin position="488"/>
        <end position="498"/>
    </location>
</feature>
<evidence type="ECO:0000259" key="4">
    <source>
        <dbReference type="Pfam" id="PF20028"/>
    </source>
</evidence>
<sequence length="548" mass="60141">MAGYGGGEAGLLAELIAALESTPALRTADTRKVFLRLAELELNEPTGVQDHPAARYFHVELAVACLRNPRMMAAASAALATLDEEGTAEVRRIAEELLAQPVLPPEQESVLRQLLKGLVTPRLPQLCQDAAGELHDPPDPPPDDAWSAYEALSGLNAREDRLPPSLALVEYLAAEVAYDQAIALRAWNDRQAAALGLVSEMGVLRQRVVYAPPKSAHDAYLVIRLLPRESPGRYELTSWRHYGSDDPANWQPRPGPTAVWTLAEAERQVEQLLFEAEETWARDADQIHVEFALLTEDLNLPVQAWRYELDSDTPMPLCAKYLVVVRSLTRGRTERWHRPWRQRWQLLRENPAQWHSLMVGGSGPGHPPVGRPTALEARLNAEMSVGALVLSGPPEENGDGGFELQAALRSGVPVVLWLGRDELPPGDAGARAPETAGPAADPGADHATESGSGPGGAHSPVEAEEHFERLLRDPLRLREAVKELRLEAQSDFSREPRDPSGAAVPPGRTHHRVGHRVVLLWDDPTRPVETHEPLSGPDRGDRRRVDGQ</sequence>
<protein>
    <submittedName>
        <fullName evidence="5">Uncharacterized protein</fullName>
    </submittedName>
</protein>
<dbReference type="Proteomes" id="UP000236754">
    <property type="component" value="Unassembled WGS sequence"/>
</dbReference>
<feature type="domain" description="Effector-associated" evidence="3">
    <location>
        <begin position="17"/>
        <end position="95"/>
    </location>
</feature>
<evidence type="ECO:0000313" key="5">
    <source>
        <dbReference type="EMBL" id="SEF89110.1"/>
    </source>
</evidence>
<dbReference type="Pfam" id="PF19916">
    <property type="entry name" value="VMAP-M0"/>
    <property type="match status" value="1"/>
</dbReference>
<name>A0A1H5VPG9_9ACTN</name>
<evidence type="ECO:0000259" key="2">
    <source>
        <dbReference type="Pfam" id="PF19916"/>
    </source>
</evidence>
<feature type="compositionally biased region" description="Basic and acidic residues" evidence="1">
    <location>
        <begin position="523"/>
        <end position="548"/>
    </location>
</feature>